<protein>
    <submittedName>
        <fullName evidence="1">Uncharacterized protein</fullName>
    </submittedName>
</protein>
<dbReference type="Proteomes" id="UP000009872">
    <property type="component" value="Unassembled WGS sequence"/>
</dbReference>
<proteinExistence type="predicted"/>
<sequence length="35" mass="4186">MKQKSNAQSFETHFCYPIVTTKDIMYIYLTTKILK</sequence>
<keyword evidence="2" id="KW-1185">Reference proteome</keyword>
<evidence type="ECO:0000313" key="1">
    <source>
        <dbReference type="EMBL" id="EKU89246.1"/>
    </source>
</evidence>
<comment type="caution">
    <text evidence="1">The sequence shown here is derived from an EMBL/GenBank/DDBJ whole genome shotgun (WGS) entry which is preliminary data.</text>
</comment>
<dbReference type="HOGENOM" id="CLU_3363294_0_0_10"/>
<accession>K9E0U3</accession>
<evidence type="ECO:0000313" key="2">
    <source>
        <dbReference type="Proteomes" id="UP000009872"/>
    </source>
</evidence>
<dbReference type="STRING" id="742727.HMPREF9447_03571"/>
<dbReference type="EMBL" id="ADLF01000015">
    <property type="protein sequence ID" value="EKU89246.1"/>
    <property type="molecule type" value="Genomic_DNA"/>
</dbReference>
<gene>
    <name evidence="1" type="ORF">HMPREF9447_03571</name>
</gene>
<organism evidence="1 2">
    <name type="scientific">Bacteroides oleiciplenus YIT 12058</name>
    <dbReference type="NCBI Taxonomy" id="742727"/>
    <lineage>
        <taxon>Bacteria</taxon>
        <taxon>Pseudomonadati</taxon>
        <taxon>Bacteroidota</taxon>
        <taxon>Bacteroidia</taxon>
        <taxon>Bacteroidales</taxon>
        <taxon>Bacteroidaceae</taxon>
        <taxon>Bacteroides</taxon>
    </lineage>
</organism>
<dbReference type="AlphaFoldDB" id="K9E0U3"/>
<reference evidence="1 2" key="1">
    <citation type="submission" date="2012-09" db="EMBL/GenBank/DDBJ databases">
        <title>The Genome Sequence of Bacteroides oleiciplenus YIT 12058.</title>
        <authorList>
            <consortium name="The Broad Institute Genome Sequencing Platform"/>
            <person name="Earl A."/>
            <person name="Ward D."/>
            <person name="Feldgarden M."/>
            <person name="Gevers D."/>
            <person name="Morotomi M."/>
            <person name="Walker B."/>
            <person name="Young S.K."/>
            <person name="Zeng Q."/>
            <person name="Gargeya S."/>
            <person name="Fitzgerald M."/>
            <person name="Haas B."/>
            <person name="Abouelleil A."/>
            <person name="Alvarado L."/>
            <person name="Arachchi H.M."/>
            <person name="Berlin A.M."/>
            <person name="Chapman S.B."/>
            <person name="Goldberg J."/>
            <person name="Griggs A."/>
            <person name="Gujja S."/>
            <person name="Hansen M."/>
            <person name="Howarth C."/>
            <person name="Imamovic A."/>
            <person name="Larimer J."/>
            <person name="McCowen C."/>
            <person name="Montmayeur A."/>
            <person name="Murphy C."/>
            <person name="Neiman D."/>
            <person name="Pearson M."/>
            <person name="Priest M."/>
            <person name="Roberts A."/>
            <person name="Saif S."/>
            <person name="Shea T."/>
            <person name="Sisk P."/>
            <person name="Sykes S."/>
            <person name="Wortman J."/>
            <person name="Nusbaum C."/>
            <person name="Birren B."/>
        </authorList>
    </citation>
    <scope>NUCLEOTIDE SEQUENCE [LARGE SCALE GENOMIC DNA]</scope>
    <source>
        <strain evidence="1 2">YIT 12058</strain>
    </source>
</reference>
<name>K9E0U3_9BACE</name>